<accession>A0ABQ7JRY8</accession>
<dbReference type="InterPro" id="IPR002109">
    <property type="entry name" value="Glutaredoxin"/>
</dbReference>
<dbReference type="InterPro" id="IPR011899">
    <property type="entry name" value="Glutaredoxin_euk/vir"/>
</dbReference>
<keyword evidence="7" id="KW-1185">Reference proteome</keyword>
<dbReference type="PANTHER" id="PTHR45694">
    <property type="entry name" value="GLUTAREDOXIN 2"/>
    <property type="match status" value="1"/>
</dbReference>
<dbReference type="PRINTS" id="PR00160">
    <property type="entry name" value="GLUTAREDOXIN"/>
</dbReference>
<evidence type="ECO:0000313" key="7">
    <source>
        <dbReference type="Proteomes" id="UP001194696"/>
    </source>
</evidence>
<evidence type="ECO:0000256" key="2">
    <source>
        <dbReference type="ARBA" id="ARBA00022982"/>
    </source>
</evidence>
<keyword evidence="4" id="KW-0676">Redox-active center</keyword>
<evidence type="ECO:0000256" key="1">
    <source>
        <dbReference type="ARBA" id="ARBA00022448"/>
    </source>
</evidence>
<dbReference type="PROSITE" id="PS51354">
    <property type="entry name" value="GLUTAREDOXIN_2"/>
    <property type="match status" value="1"/>
</dbReference>
<dbReference type="EMBL" id="JAAAIM010000937">
    <property type="protein sequence ID" value="KAG0283219.1"/>
    <property type="molecule type" value="Genomic_DNA"/>
</dbReference>
<feature type="domain" description="Glutaredoxin" evidence="5">
    <location>
        <begin position="18"/>
        <end position="80"/>
    </location>
</feature>
<dbReference type="PROSITE" id="PS00195">
    <property type="entry name" value="GLUTAREDOXIN_1"/>
    <property type="match status" value="1"/>
</dbReference>
<organism evidence="6 7">
    <name type="scientific">Linnemannia gamsii</name>
    <dbReference type="NCBI Taxonomy" id="64522"/>
    <lineage>
        <taxon>Eukaryota</taxon>
        <taxon>Fungi</taxon>
        <taxon>Fungi incertae sedis</taxon>
        <taxon>Mucoromycota</taxon>
        <taxon>Mortierellomycotina</taxon>
        <taxon>Mortierellomycetes</taxon>
        <taxon>Mortierellales</taxon>
        <taxon>Mortierellaceae</taxon>
        <taxon>Linnemannia</taxon>
    </lineage>
</organism>
<keyword evidence="1" id="KW-0813">Transport</keyword>
<proteinExistence type="predicted"/>
<evidence type="ECO:0000259" key="5">
    <source>
        <dbReference type="Pfam" id="PF00462"/>
    </source>
</evidence>
<evidence type="ECO:0000313" key="6">
    <source>
        <dbReference type="EMBL" id="KAG0283219.1"/>
    </source>
</evidence>
<evidence type="ECO:0000256" key="3">
    <source>
        <dbReference type="ARBA" id="ARBA00023157"/>
    </source>
</evidence>
<dbReference type="PANTHER" id="PTHR45694:SF18">
    <property type="entry name" value="GLUTAREDOXIN-1-RELATED"/>
    <property type="match status" value="1"/>
</dbReference>
<evidence type="ECO:0000256" key="4">
    <source>
        <dbReference type="ARBA" id="ARBA00023284"/>
    </source>
</evidence>
<dbReference type="Pfam" id="PF00462">
    <property type="entry name" value="Glutaredoxin"/>
    <property type="match status" value="1"/>
</dbReference>
<dbReference type="CDD" id="cd03419">
    <property type="entry name" value="GRX_GRXh_1_2_like"/>
    <property type="match status" value="1"/>
</dbReference>
<gene>
    <name evidence="6" type="ORF">BGZ96_012413</name>
</gene>
<reference evidence="6 7" key="1">
    <citation type="journal article" date="2020" name="Fungal Divers.">
        <title>Resolving the Mortierellaceae phylogeny through synthesis of multi-gene phylogenetics and phylogenomics.</title>
        <authorList>
            <person name="Vandepol N."/>
            <person name="Liber J."/>
            <person name="Desiro A."/>
            <person name="Na H."/>
            <person name="Kennedy M."/>
            <person name="Barry K."/>
            <person name="Grigoriev I.V."/>
            <person name="Miller A.N."/>
            <person name="O'Donnell K."/>
            <person name="Stajich J.E."/>
            <person name="Bonito G."/>
        </authorList>
    </citation>
    <scope>NUCLEOTIDE SEQUENCE [LARGE SCALE GENOMIC DNA]</scope>
    <source>
        <strain evidence="6 7">AD045</strain>
    </source>
</reference>
<dbReference type="InterPro" id="IPR011767">
    <property type="entry name" value="GLR_AS"/>
</dbReference>
<protein>
    <recommendedName>
        <fullName evidence="5">Glutaredoxin domain-containing protein</fullName>
    </recommendedName>
</protein>
<dbReference type="InterPro" id="IPR036249">
    <property type="entry name" value="Thioredoxin-like_sf"/>
</dbReference>
<dbReference type="InterPro" id="IPR014025">
    <property type="entry name" value="Glutaredoxin_subgr"/>
</dbReference>
<name>A0ABQ7JRY8_9FUNG</name>
<keyword evidence="3" id="KW-1015">Disulfide bond</keyword>
<dbReference type="SUPFAM" id="SSF52833">
    <property type="entry name" value="Thioredoxin-like"/>
    <property type="match status" value="1"/>
</dbReference>
<sequence length="102" mass="11130">MAAAIKTKVDAIIADNAIVVFSKSYCPYCTKAKNLLVKLGANAFILELDNEEDGAAIQQYLQELSGQRTVPNIFISQTHIGGCDDLFKLEKNGQLKTLLAKI</sequence>
<comment type="caution">
    <text evidence="6">The sequence shown here is derived from an EMBL/GenBank/DDBJ whole genome shotgun (WGS) entry which is preliminary data.</text>
</comment>
<keyword evidence="2" id="KW-0249">Electron transport</keyword>
<dbReference type="Gene3D" id="3.40.30.10">
    <property type="entry name" value="Glutaredoxin"/>
    <property type="match status" value="1"/>
</dbReference>
<dbReference type="NCBIfam" id="TIGR02180">
    <property type="entry name" value="GRX_euk"/>
    <property type="match status" value="1"/>
</dbReference>
<dbReference type="Proteomes" id="UP001194696">
    <property type="component" value="Unassembled WGS sequence"/>
</dbReference>